<sequence length="131" mass="13829">MHNALLCLGKRRVLLLCIVLVSAFAFVSAAAAAAEDALAQRRRERCGMLTDCVIISAPGAQLTVDELKMQEDTPDTVLARLPSWFGGQRPFTLLLNGKKLNGSATLSSQGVEVGSTLSLLSSAASVEQGEL</sequence>
<dbReference type="GeneID" id="40321954"/>
<keyword evidence="1" id="KW-0732">Signal</keyword>
<evidence type="ECO:0000313" key="2">
    <source>
        <dbReference type="EMBL" id="RNF02644.1"/>
    </source>
</evidence>
<protein>
    <recommendedName>
        <fullName evidence="4">Ubiquitin-like domain-containing protein</fullName>
    </recommendedName>
</protein>
<evidence type="ECO:0000256" key="1">
    <source>
        <dbReference type="SAM" id="SignalP"/>
    </source>
</evidence>
<dbReference type="OrthoDB" id="252833at2759"/>
<feature type="chain" id="PRO_5019164636" description="Ubiquitin-like domain-containing protein" evidence="1">
    <location>
        <begin position="30"/>
        <end position="131"/>
    </location>
</feature>
<dbReference type="AlphaFoldDB" id="A0A422NAZ0"/>
<evidence type="ECO:0008006" key="4">
    <source>
        <dbReference type="Google" id="ProtNLM"/>
    </source>
</evidence>
<accession>A0A422NAZ0</accession>
<reference evidence="2 3" key="1">
    <citation type="journal article" date="2018" name="BMC Genomics">
        <title>Genomic comparison of Trypanosoma conorhini and Trypanosoma rangeli to Trypanosoma cruzi strains of high and low virulence.</title>
        <authorList>
            <person name="Bradwell K.R."/>
            <person name="Koparde V.N."/>
            <person name="Matveyev A.V."/>
            <person name="Serrano M.G."/>
            <person name="Alves J.M."/>
            <person name="Parikh H."/>
            <person name="Huang B."/>
            <person name="Lee V."/>
            <person name="Espinosa-Alvarez O."/>
            <person name="Ortiz P.A."/>
            <person name="Costa-Martins A.G."/>
            <person name="Teixeira M.M."/>
            <person name="Buck G.A."/>
        </authorList>
    </citation>
    <scope>NUCLEOTIDE SEQUENCE [LARGE SCALE GENOMIC DNA]</scope>
    <source>
        <strain evidence="2 3">025E</strain>
    </source>
</reference>
<name>A0A422NAZ0_9TRYP</name>
<dbReference type="RefSeq" id="XP_029224687.1">
    <property type="nucleotide sequence ID" value="XM_029375193.1"/>
</dbReference>
<dbReference type="EMBL" id="MKKU01000762">
    <property type="protein sequence ID" value="RNF02644.1"/>
    <property type="molecule type" value="Genomic_DNA"/>
</dbReference>
<dbReference type="Proteomes" id="UP000284403">
    <property type="component" value="Unassembled WGS sequence"/>
</dbReference>
<gene>
    <name evidence="2" type="ORF">Tco025E_08343</name>
</gene>
<dbReference type="InterPro" id="IPR029071">
    <property type="entry name" value="Ubiquitin-like_domsf"/>
</dbReference>
<evidence type="ECO:0000313" key="3">
    <source>
        <dbReference type="Proteomes" id="UP000284403"/>
    </source>
</evidence>
<proteinExistence type="predicted"/>
<dbReference type="SUPFAM" id="SSF54236">
    <property type="entry name" value="Ubiquitin-like"/>
    <property type="match status" value="1"/>
</dbReference>
<organism evidence="2 3">
    <name type="scientific">Trypanosoma conorhini</name>
    <dbReference type="NCBI Taxonomy" id="83891"/>
    <lineage>
        <taxon>Eukaryota</taxon>
        <taxon>Discoba</taxon>
        <taxon>Euglenozoa</taxon>
        <taxon>Kinetoplastea</taxon>
        <taxon>Metakinetoplastina</taxon>
        <taxon>Trypanosomatida</taxon>
        <taxon>Trypanosomatidae</taxon>
        <taxon>Trypanosoma</taxon>
    </lineage>
</organism>
<keyword evidence="3" id="KW-1185">Reference proteome</keyword>
<comment type="caution">
    <text evidence="2">The sequence shown here is derived from an EMBL/GenBank/DDBJ whole genome shotgun (WGS) entry which is preliminary data.</text>
</comment>
<feature type="signal peptide" evidence="1">
    <location>
        <begin position="1"/>
        <end position="29"/>
    </location>
</feature>